<feature type="compositionally biased region" description="Basic residues" evidence="1">
    <location>
        <begin position="28"/>
        <end position="43"/>
    </location>
</feature>
<dbReference type="EMBL" id="JAAGOB010000013">
    <property type="protein sequence ID" value="NED97646.1"/>
    <property type="molecule type" value="Genomic_DNA"/>
</dbReference>
<organism evidence="2 3">
    <name type="scientific">Phytoactinopolyspora alkaliphila</name>
    <dbReference type="NCBI Taxonomy" id="1783498"/>
    <lineage>
        <taxon>Bacteria</taxon>
        <taxon>Bacillati</taxon>
        <taxon>Actinomycetota</taxon>
        <taxon>Actinomycetes</taxon>
        <taxon>Jiangellales</taxon>
        <taxon>Jiangellaceae</taxon>
        <taxon>Phytoactinopolyspora</taxon>
    </lineage>
</organism>
<evidence type="ECO:0000313" key="3">
    <source>
        <dbReference type="Proteomes" id="UP000469185"/>
    </source>
</evidence>
<proteinExistence type="predicted"/>
<evidence type="ECO:0000313" key="2">
    <source>
        <dbReference type="EMBL" id="NED97646.1"/>
    </source>
</evidence>
<protein>
    <submittedName>
        <fullName evidence="2">Uncharacterized protein</fullName>
    </submittedName>
</protein>
<reference evidence="2 3" key="1">
    <citation type="submission" date="2020-02" db="EMBL/GenBank/DDBJ databases">
        <authorList>
            <person name="Li X.-J."/>
            <person name="Feng X.-M."/>
        </authorList>
    </citation>
    <scope>NUCLEOTIDE SEQUENCE [LARGE SCALE GENOMIC DNA]</scope>
    <source>
        <strain evidence="2 3">CGMCC 4.7225</strain>
    </source>
</reference>
<dbReference type="RefSeq" id="WP_163820441.1">
    <property type="nucleotide sequence ID" value="NZ_JAAGOB010000013.1"/>
</dbReference>
<keyword evidence="3" id="KW-1185">Reference proteome</keyword>
<evidence type="ECO:0000256" key="1">
    <source>
        <dbReference type="SAM" id="MobiDB-lite"/>
    </source>
</evidence>
<accession>A0A6N9YRF9</accession>
<comment type="caution">
    <text evidence="2">The sequence shown here is derived from an EMBL/GenBank/DDBJ whole genome shotgun (WGS) entry which is preliminary data.</text>
</comment>
<sequence>MFYTDDVFQAMHEQRARELRDESVARGLLRRQRPTRRQRRRRLSLPAAVTSRPRAI</sequence>
<gene>
    <name evidence="2" type="ORF">G1H11_20310</name>
</gene>
<dbReference type="AlphaFoldDB" id="A0A6N9YRF9"/>
<feature type="region of interest" description="Disordered" evidence="1">
    <location>
        <begin position="27"/>
        <end position="56"/>
    </location>
</feature>
<dbReference type="Proteomes" id="UP000469185">
    <property type="component" value="Unassembled WGS sequence"/>
</dbReference>
<name>A0A6N9YRF9_9ACTN</name>